<protein>
    <submittedName>
        <fullName evidence="1">Uncharacterized protein</fullName>
    </submittedName>
</protein>
<gene>
    <name evidence="1" type="ORF">MRB53_023917</name>
</gene>
<proteinExistence type="predicted"/>
<dbReference type="Proteomes" id="UP001234297">
    <property type="component" value="Chromosome 7"/>
</dbReference>
<dbReference type="EMBL" id="CM056815">
    <property type="protein sequence ID" value="KAJ8630594.1"/>
    <property type="molecule type" value="Genomic_DNA"/>
</dbReference>
<organism evidence="1 2">
    <name type="scientific">Persea americana</name>
    <name type="common">Avocado</name>
    <dbReference type="NCBI Taxonomy" id="3435"/>
    <lineage>
        <taxon>Eukaryota</taxon>
        <taxon>Viridiplantae</taxon>
        <taxon>Streptophyta</taxon>
        <taxon>Embryophyta</taxon>
        <taxon>Tracheophyta</taxon>
        <taxon>Spermatophyta</taxon>
        <taxon>Magnoliopsida</taxon>
        <taxon>Magnoliidae</taxon>
        <taxon>Laurales</taxon>
        <taxon>Lauraceae</taxon>
        <taxon>Persea</taxon>
    </lineage>
</organism>
<sequence length="114" mass="12845">MEILSFPLFLPSTRPLTRRNPFHCSALSRRSTAGARPIDRRSRLLSRLQGCDIHGRIYVNEQETNAQISSAVSGHAYPRLKLRGKSSLVQWNEHYVRGTYPPTSNASICMLCSS</sequence>
<accession>A0ACC2LAT9</accession>
<comment type="caution">
    <text evidence="1">The sequence shown here is derived from an EMBL/GenBank/DDBJ whole genome shotgun (WGS) entry which is preliminary data.</text>
</comment>
<keyword evidence="2" id="KW-1185">Reference proteome</keyword>
<evidence type="ECO:0000313" key="1">
    <source>
        <dbReference type="EMBL" id="KAJ8630594.1"/>
    </source>
</evidence>
<name>A0ACC2LAT9_PERAE</name>
<reference evidence="1 2" key="1">
    <citation type="journal article" date="2022" name="Hortic Res">
        <title>A haplotype resolved chromosomal level avocado genome allows analysis of novel avocado genes.</title>
        <authorList>
            <person name="Nath O."/>
            <person name="Fletcher S.J."/>
            <person name="Hayward A."/>
            <person name="Shaw L.M."/>
            <person name="Masouleh A.K."/>
            <person name="Furtado A."/>
            <person name="Henry R.J."/>
            <person name="Mitter N."/>
        </authorList>
    </citation>
    <scope>NUCLEOTIDE SEQUENCE [LARGE SCALE GENOMIC DNA]</scope>
    <source>
        <strain evidence="2">cv. Hass</strain>
    </source>
</reference>
<evidence type="ECO:0000313" key="2">
    <source>
        <dbReference type="Proteomes" id="UP001234297"/>
    </source>
</evidence>